<reference evidence="8 9" key="1">
    <citation type="journal article" date="2023" name="ISME J.">
        <title>Thermophilic Dehalococcoidia with unusual traits shed light on an unexpected past.</title>
        <authorList>
            <person name="Palmer M."/>
            <person name="Covington J.K."/>
            <person name="Zhou E.M."/>
            <person name="Thomas S.C."/>
            <person name="Habib N."/>
            <person name="Seymour C.O."/>
            <person name="Lai D."/>
            <person name="Johnston J."/>
            <person name="Hashimi A."/>
            <person name="Jiao J.Y."/>
            <person name="Muok A.R."/>
            <person name="Liu L."/>
            <person name="Xian W.D."/>
            <person name="Zhi X.Y."/>
            <person name="Li M.M."/>
            <person name="Silva L.P."/>
            <person name="Bowen B.P."/>
            <person name="Louie K."/>
            <person name="Briegel A."/>
            <person name="Pett-Ridge J."/>
            <person name="Weber P.K."/>
            <person name="Tocheva E.I."/>
            <person name="Woyke T."/>
            <person name="Northen T.R."/>
            <person name="Mayali X."/>
            <person name="Li W.J."/>
            <person name="Hedlund B.P."/>
        </authorList>
    </citation>
    <scope>NUCLEOTIDE SEQUENCE [LARGE SCALE GENOMIC DNA]</scope>
    <source>
        <strain evidence="8 9">YIM 72310</strain>
    </source>
</reference>
<feature type="compositionally biased region" description="Low complexity" evidence="6">
    <location>
        <begin position="228"/>
        <end position="262"/>
    </location>
</feature>
<evidence type="ECO:0000256" key="5">
    <source>
        <dbReference type="ARBA" id="ARBA00022970"/>
    </source>
</evidence>
<dbReference type="Pfam" id="PF00005">
    <property type="entry name" value="ABC_tran"/>
    <property type="match status" value="1"/>
</dbReference>
<keyword evidence="2" id="KW-0813">Transport</keyword>
<keyword evidence="5" id="KW-0029">Amino-acid transport</keyword>
<dbReference type="InterPro" id="IPR051120">
    <property type="entry name" value="ABC_AA/LPS_Transport"/>
</dbReference>
<evidence type="ECO:0000313" key="8">
    <source>
        <dbReference type="EMBL" id="WBL36430.1"/>
    </source>
</evidence>
<keyword evidence="9" id="KW-1185">Reference proteome</keyword>
<dbReference type="InterPro" id="IPR003593">
    <property type="entry name" value="AAA+_ATPase"/>
</dbReference>
<dbReference type="Pfam" id="PF12399">
    <property type="entry name" value="BCA_ABC_TP_C"/>
    <property type="match status" value="1"/>
</dbReference>
<dbReference type="GO" id="GO:0005524">
    <property type="term" value="F:ATP binding"/>
    <property type="evidence" value="ECO:0007669"/>
    <property type="project" value="UniProtKB-KW"/>
</dbReference>
<dbReference type="InterPro" id="IPR032823">
    <property type="entry name" value="BCA_ABC_TP_C"/>
</dbReference>
<dbReference type="SUPFAM" id="SSF52540">
    <property type="entry name" value="P-loop containing nucleoside triphosphate hydrolases"/>
    <property type="match status" value="1"/>
</dbReference>
<dbReference type="PANTHER" id="PTHR45772">
    <property type="entry name" value="CONSERVED COMPONENT OF ABC TRANSPORTER FOR NATURAL AMINO ACIDS-RELATED"/>
    <property type="match status" value="1"/>
</dbReference>
<dbReference type="InterPro" id="IPR003439">
    <property type="entry name" value="ABC_transporter-like_ATP-bd"/>
</dbReference>
<organism evidence="8 9">
    <name type="scientific">Tepidiforma flava</name>
    <dbReference type="NCBI Taxonomy" id="3004094"/>
    <lineage>
        <taxon>Bacteria</taxon>
        <taxon>Bacillati</taxon>
        <taxon>Chloroflexota</taxon>
        <taxon>Tepidiformia</taxon>
        <taxon>Tepidiformales</taxon>
        <taxon>Tepidiformaceae</taxon>
        <taxon>Tepidiforma</taxon>
    </lineage>
</organism>
<dbReference type="EMBL" id="CP115149">
    <property type="protein sequence ID" value="WBL36430.1"/>
    <property type="molecule type" value="Genomic_DNA"/>
</dbReference>
<dbReference type="Gene3D" id="3.40.50.300">
    <property type="entry name" value="P-loop containing nucleotide triphosphate hydrolases"/>
    <property type="match status" value="1"/>
</dbReference>
<feature type="region of interest" description="Disordered" evidence="6">
    <location>
        <begin position="213"/>
        <end position="278"/>
    </location>
</feature>
<dbReference type="RefSeq" id="WP_270056954.1">
    <property type="nucleotide sequence ID" value="NZ_CP115149.1"/>
</dbReference>
<sequence length="299" mass="31394">MTAAELIVDGLGMQFEGLTALADVTLRVPPGEIHGLIGPNGAGKTTFFNCLTGFYRPTSGAVYLSGQRIDGLPPHVITGLGIARTFQNIRLFANMTVLENVLVGQHQHIPVGGTDILSTRRPVYPTAVERLLILRGFPRAAVNGVIEIAGAIARPPRVRAAEAAAVSRARDLLAAVGLRGRENDLARNLPYGDQRRLEIARALATRPSLLLLDEPTAGMNPRKPPPWSASSAASATNSIPPSSSSNTRCASSWASAKTSPSSITAAKSPRAPVAIQRNPTVIEAYLGTRAIQGGGHAAP</sequence>
<evidence type="ECO:0000259" key="7">
    <source>
        <dbReference type="PROSITE" id="PS50893"/>
    </source>
</evidence>
<evidence type="ECO:0000256" key="1">
    <source>
        <dbReference type="ARBA" id="ARBA00005417"/>
    </source>
</evidence>
<name>A0ABY7M8M6_9CHLR</name>
<proteinExistence type="inferred from homology"/>
<dbReference type="PROSITE" id="PS50893">
    <property type="entry name" value="ABC_TRANSPORTER_2"/>
    <property type="match status" value="1"/>
</dbReference>
<evidence type="ECO:0000256" key="2">
    <source>
        <dbReference type="ARBA" id="ARBA00022448"/>
    </source>
</evidence>
<dbReference type="Proteomes" id="UP001212803">
    <property type="component" value="Chromosome"/>
</dbReference>
<dbReference type="SMART" id="SM00382">
    <property type="entry name" value="AAA"/>
    <property type="match status" value="1"/>
</dbReference>
<evidence type="ECO:0000313" key="9">
    <source>
        <dbReference type="Proteomes" id="UP001212803"/>
    </source>
</evidence>
<accession>A0ABY7M8M6</accession>
<keyword evidence="3" id="KW-0547">Nucleotide-binding</keyword>
<keyword evidence="4 8" id="KW-0067">ATP-binding</keyword>
<evidence type="ECO:0000256" key="4">
    <source>
        <dbReference type="ARBA" id="ARBA00022840"/>
    </source>
</evidence>
<gene>
    <name evidence="8" type="ORF">O0235_02350</name>
</gene>
<evidence type="ECO:0000256" key="6">
    <source>
        <dbReference type="SAM" id="MobiDB-lite"/>
    </source>
</evidence>
<dbReference type="PANTHER" id="PTHR45772:SF11">
    <property type="entry name" value="HIGH-AFFINITY BRANCHED-CHAIN AMINO ACID TRANSPORT ATP-BINDING PROTEIN LIVG"/>
    <property type="match status" value="1"/>
</dbReference>
<evidence type="ECO:0000256" key="3">
    <source>
        <dbReference type="ARBA" id="ARBA00022741"/>
    </source>
</evidence>
<dbReference type="InterPro" id="IPR027417">
    <property type="entry name" value="P-loop_NTPase"/>
</dbReference>
<comment type="similarity">
    <text evidence="1">Belongs to the ABC transporter superfamily.</text>
</comment>
<feature type="domain" description="ABC transporter" evidence="7">
    <location>
        <begin position="6"/>
        <end position="284"/>
    </location>
</feature>
<protein>
    <submittedName>
        <fullName evidence="8">ATP-binding cassette domain-containing protein</fullName>
    </submittedName>
</protein>